<evidence type="ECO:0000313" key="1">
    <source>
        <dbReference type="EMBL" id="MFD2891350.1"/>
    </source>
</evidence>
<name>A0ABW5YK23_9FLAO</name>
<sequence>MMNLKKNTILILFIFISIHSFSQLQVYDIVNKSPVENVLIIQDHLLRATSDKNGRFIIDLTNKKDSVRFYHMGYKVLNVSVNDLHYQKDFFLEPIENELNEVTVTQNYKRLEVYPVKRNINFLMINQPAKIWYSSQIALYVPHTMEFSEYFIDKIFIHTMKGYWDKDDSSKYAPFKVNIYDVDSITKLPGKKLFKDNYVIQRSLDEDRIEVSLFERLDFPIEGIFIVIETYNQDQSDVRPAFRRIKKVKKSKYESYFKSLLVKEGKYSEWTSHSDMSIEANYYFGLELIKFDN</sequence>
<dbReference type="RefSeq" id="WP_379810924.1">
    <property type="nucleotide sequence ID" value="NZ_JBHUPC010000012.1"/>
</dbReference>
<organism evidence="1 2">
    <name type="scientific">Flavobacterium chuncheonense</name>
    <dbReference type="NCBI Taxonomy" id="2026653"/>
    <lineage>
        <taxon>Bacteria</taxon>
        <taxon>Pseudomonadati</taxon>
        <taxon>Bacteroidota</taxon>
        <taxon>Flavobacteriia</taxon>
        <taxon>Flavobacteriales</taxon>
        <taxon>Flavobacteriaceae</taxon>
        <taxon>Flavobacterium</taxon>
    </lineage>
</organism>
<comment type="caution">
    <text evidence="1">The sequence shown here is derived from an EMBL/GenBank/DDBJ whole genome shotgun (WGS) entry which is preliminary data.</text>
</comment>
<dbReference type="EMBL" id="JBHUPC010000012">
    <property type="protein sequence ID" value="MFD2891350.1"/>
    <property type="molecule type" value="Genomic_DNA"/>
</dbReference>
<proteinExistence type="predicted"/>
<dbReference type="InterPro" id="IPR008969">
    <property type="entry name" value="CarboxyPept-like_regulatory"/>
</dbReference>
<dbReference type="Proteomes" id="UP001597534">
    <property type="component" value="Unassembled WGS sequence"/>
</dbReference>
<reference evidence="2" key="1">
    <citation type="journal article" date="2019" name="Int. J. Syst. Evol. Microbiol.">
        <title>The Global Catalogue of Microorganisms (GCM) 10K type strain sequencing project: providing services to taxonomists for standard genome sequencing and annotation.</title>
        <authorList>
            <consortium name="The Broad Institute Genomics Platform"/>
            <consortium name="The Broad Institute Genome Sequencing Center for Infectious Disease"/>
            <person name="Wu L."/>
            <person name="Ma J."/>
        </authorList>
    </citation>
    <scope>NUCLEOTIDE SEQUENCE [LARGE SCALE GENOMIC DNA]</scope>
    <source>
        <strain evidence="2">KCTC 22671</strain>
    </source>
</reference>
<evidence type="ECO:0008006" key="3">
    <source>
        <dbReference type="Google" id="ProtNLM"/>
    </source>
</evidence>
<evidence type="ECO:0000313" key="2">
    <source>
        <dbReference type="Proteomes" id="UP001597534"/>
    </source>
</evidence>
<keyword evidence="2" id="KW-1185">Reference proteome</keyword>
<protein>
    <recommendedName>
        <fullName evidence="3">Carboxypeptidase-like regulatory domain-containing protein</fullName>
    </recommendedName>
</protein>
<dbReference type="SUPFAM" id="SSF49464">
    <property type="entry name" value="Carboxypeptidase regulatory domain-like"/>
    <property type="match status" value="1"/>
</dbReference>
<accession>A0ABW5YK23</accession>
<gene>
    <name evidence="1" type="ORF">ACFS5J_04910</name>
</gene>